<dbReference type="GO" id="GO:1990904">
    <property type="term" value="C:ribonucleoprotein complex"/>
    <property type="evidence" value="ECO:0007669"/>
    <property type="project" value="UniProtKB-KW"/>
</dbReference>
<dbReference type="PANTHER" id="PTHR21109:SF0">
    <property type="entry name" value="SMALL RIBOSOMAL SUBUNIT PROTEIN BS21M"/>
    <property type="match status" value="1"/>
</dbReference>
<dbReference type="Pfam" id="PF01165">
    <property type="entry name" value="Ribosomal_S21"/>
    <property type="match status" value="1"/>
</dbReference>
<evidence type="ECO:0000256" key="3">
    <source>
        <dbReference type="ARBA" id="ARBA00023274"/>
    </source>
</evidence>
<dbReference type="Proteomes" id="UP000007038">
    <property type="component" value="Chromosome"/>
</dbReference>
<dbReference type="EMBL" id="CP002371">
    <property type="protein sequence ID" value="ADR52115.1"/>
    <property type="molecule type" value="Genomic_DNA"/>
</dbReference>
<reference key="2">
    <citation type="submission" date="2010-11" db="EMBL/GenBank/DDBJ databases">
        <authorList>
            <person name="Lin H."/>
            <person name="Doddapaneni H.V."/>
            <person name="Lou B."/>
            <person name="Civerolo E.L."/>
            <person name="Chen C."/>
            <person name="Duan Y."/>
            <person name="Zhou L."/>
            <person name="Glynn J."/>
        </authorList>
    </citation>
    <scope>NUCLEOTIDE SEQUENCE</scope>
    <source>
        <strain>CLso-ZC1</strain>
    </source>
</reference>
<reference evidence="6 7" key="3">
    <citation type="journal article" date="2011" name="PLoS ONE">
        <title>The Complete Genome Sequence of 'Candidatus Liberibacter solanacearum', the Bacterium Associated with Potato Zebra Chip Disease.</title>
        <authorList>
            <person name="Lin H."/>
            <person name="Lou B."/>
            <person name="Glynn J.M."/>
            <person name="Doddapaneni H."/>
            <person name="Civerolo E.L."/>
            <person name="Chen C."/>
            <person name="Duan Y."/>
            <person name="Zhou L."/>
            <person name="Vahling C.M."/>
        </authorList>
    </citation>
    <scope>NUCLEOTIDE SEQUENCE [LARGE SCALE GENOMIC DNA]</scope>
    <source>
        <strain evidence="6 7">CLso-ZC1</strain>
    </source>
</reference>
<dbReference type="GeneID" id="96885872"/>
<protein>
    <recommendedName>
        <fullName evidence="4 5">Small ribosomal subunit protein bS21</fullName>
    </recommendedName>
</protein>
<evidence type="ECO:0000313" key="6">
    <source>
        <dbReference type="EMBL" id="ADR52115.1"/>
    </source>
</evidence>
<dbReference type="HAMAP" id="MF_00358">
    <property type="entry name" value="Ribosomal_bS21"/>
    <property type="match status" value="1"/>
</dbReference>
<dbReference type="RefSeq" id="WP_013461771.1">
    <property type="nucleotide sequence ID" value="NC_014774.1"/>
</dbReference>
<dbReference type="PANTHER" id="PTHR21109">
    <property type="entry name" value="MITOCHONDRIAL 28S RIBOSOMAL PROTEIN S21"/>
    <property type="match status" value="1"/>
</dbReference>
<sequence length="77" mass="9257">MYVLVRDNNVEQALRVLKKKMQGEGVLRELKMRDHYEKPSQKRVRLKSEAIRRSRKLIRKLAQREGSPVSRFRSSYK</sequence>
<dbReference type="NCBIfam" id="TIGR00030">
    <property type="entry name" value="S21p"/>
    <property type="match status" value="1"/>
</dbReference>
<dbReference type="Gene3D" id="1.20.5.1150">
    <property type="entry name" value="Ribosomal protein S8"/>
    <property type="match status" value="1"/>
</dbReference>
<dbReference type="InterPro" id="IPR001911">
    <property type="entry name" value="Ribosomal_bS21"/>
</dbReference>
<evidence type="ECO:0000256" key="4">
    <source>
        <dbReference type="ARBA" id="ARBA00035135"/>
    </source>
</evidence>
<dbReference type="GO" id="GO:0005840">
    <property type="term" value="C:ribosome"/>
    <property type="evidence" value="ECO:0007669"/>
    <property type="project" value="UniProtKB-KW"/>
</dbReference>
<evidence type="ECO:0000256" key="2">
    <source>
        <dbReference type="ARBA" id="ARBA00022980"/>
    </source>
</evidence>
<evidence type="ECO:0000313" key="7">
    <source>
        <dbReference type="Proteomes" id="UP000007038"/>
    </source>
</evidence>
<evidence type="ECO:0000256" key="5">
    <source>
        <dbReference type="HAMAP-Rule" id="MF_00358"/>
    </source>
</evidence>
<dbReference type="STRING" id="658172.CKC_01820"/>
<dbReference type="GO" id="GO:0003735">
    <property type="term" value="F:structural constituent of ribosome"/>
    <property type="evidence" value="ECO:0007669"/>
    <property type="project" value="InterPro"/>
</dbReference>
<dbReference type="GO" id="GO:0006412">
    <property type="term" value="P:translation"/>
    <property type="evidence" value="ECO:0007669"/>
    <property type="project" value="UniProtKB-UniRule"/>
</dbReference>
<organism evidence="6 7">
    <name type="scientific">Liberibacter solanacearum (strain CLso-ZC1)</name>
    <dbReference type="NCBI Taxonomy" id="658172"/>
    <lineage>
        <taxon>Bacteria</taxon>
        <taxon>Pseudomonadati</taxon>
        <taxon>Pseudomonadota</taxon>
        <taxon>Alphaproteobacteria</taxon>
        <taxon>Hyphomicrobiales</taxon>
        <taxon>Rhizobiaceae</taxon>
        <taxon>Liberibacter</taxon>
    </lineage>
</organism>
<accession>E4UCM5</accession>
<name>E4UCM5_LIBSC</name>
<keyword evidence="2 5" id="KW-0689">Ribosomal protein</keyword>
<dbReference type="KEGG" id="lso:CKC_01820"/>
<keyword evidence="3 5" id="KW-0687">Ribonucleoprotein</keyword>
<gene>
    <name evidence="5" type="primary">rpsU</name>
    <name evidence="6" type="ordered locus">CKC_01820</name>
</gene>
<proteinExistence type="inferred from homology"/>
<reference evidence="7" key="1">
    <citation type="submission" date="2010-11" db="EMBL/GenBank/DDBJ databases">
        <title>Complete genome sequence of Candidatus Liberibacter solanacearum CLso-ZC1.</title>
        <authorList>
            <person name="Lin H."/>
            <person name="Doddapaneni H.V."/>
            <person name="Lou B."/>
            <person name="Civerolo E.L."/>
            <person name="Chen C."/>
            <person name="Duan Y."/>
            <person name="Zhou L."/>
            <person name="Glynn J."/>
        </authorList>
    </citation>
    <scope>NUCLEOTIDE SEQUENCE [LARGE SCALE GENOMIC DNA]</scope>
    <source>
        <strain evidence="7">CLso-ZC1</strain>
    </source>
</reference>
<dbReference type="InterPro" id="IPR038380">
    <property type="entry name" value="Ribosomal_bS21_sf"/>
</dbReference>
<comment type="similarity">
    <text evidence="1 5">Belongs to the bacterial ribosomal protein bS21 family.</text>
</comment>
<dbReference type="AlphaFoldDB" id="E4UCM5"/>
<evidence type="ECO:0000256" key="1">
    <source>
        <dbReference type="ARBA" id="ARBA00006640"/>
    </source>
</evidence>
<dbReference type="eggNOG" id="COG0828">
    <property type="taxonomic scope" value="Bacteria"/>
</dbReference>
<dbReference type="HOGENOM" id="CLU_159258_0_1_5"/>